<evidence type="ECO:0000256" key="5">
    <source>
        <dbReference type="ARBA" id="ARBA00022737"/>
    </source>
</evidence>
<reference evidence="14" key="1">
    <citation type="journal article" date="2010" name="Nat. Biotechnol.">
        <title>Draft genome sequence of the oilseed species Ricinus communis.</title>
        <authorList>
            <person name="Chan A.P."/>
            <person name="Crabtree J."/>
            <person name="Zhao Q."/>
            <person name="Lorenzi H."/>
            <person name="Orvis J."/>
            <person name="Puiu D."/>
            <person name="Melake-Berhan A."/>
            <person name="Jones K.M."/>
            <person name="Redman J."/>
            <person name="Chen G."/>
            <person name="Cahoon E.B."/>
            <person name="Gedil M."/>
            <person name="Stanke M."/>
            <person name="Haas B.J."/>
            <person name="Wortman J.R."/>
            <person name="Fraser-Liggett C.M."/>
            <person name="Ravel J."/>
            <person name="Rabinowicz P.D."/>
        </authorList>
    </citation>
    <scope>NUCLEOTIDE SEQUENCE [LARGE SCALE GENOMIC DNA]</scope>
    <source>
        <strain evidence="14">cv. Hale</strain>
    </source>
</reference>
<dbReference type="Pfam" id="PF00153">
    <property type="entry name" value="Mito_carr"/>
    <property type="match status" value="3"/>
</dbReference>
<dbReference type="FunFam" id="1.50.40.10:FF:000098">
    <property type="entry name" value="Mitochondrial substrate carrier family protein"/>
    <property type="match status" value="1"/>
</dbReference>
<feature type="repeat" description="Solcar" evidence="11">
    <location>
        <begin position="237"/>
        <end position="322"/>
    </location>
</feature>
<dbReference type="EMBL" id="EQ973783">
    <property type="protein sequence ID" value="EEF48501.1"/>
    <property type="molecule type" value="Genomic_DNA"/>
</dbReference>
<dbReference type="KEGG" id="rcu:8278004"/>
<keyword evidence="4 11" id="KW-0812">Transmembrane</keyword>
<dbReference type="SUPFAM" id="SSF103506">
    <property type="entry name" value="Mitochondrial carrier"/>
    <property type="match status" value="1"/>
</dbReference>
<accession>B9RJJ9</accession>
<keyword evidence="5" id="KW-0677">Repeat</keyword>
<dbReference type="PROSITE" id="PS50920">
    <property type="entry name" value="SOLCAR"/>
    <property type="match status" value="3"/>
</dbReference>
<dbReference type="PANTHER" id="PTHR24089">
    <property type="entry name" value="SOLUTE CARRIER FAMILY 25"/>
    <property type="match status" value="1"/>
</dbReference>
<evidence type="ECO:0000256" key="3">
    <source>
        <dbReference type="ARBA" id="ARBA00022448"/>
    </source>
</evidence>
<dbReference type="InParanoid" id="B9RJJ9"/>
<evidence type="ECO:0000256" key="7">
    <source>
        <dbReference type="ARBA" id="ARBA00022989"/>
    </source>
</evidence>
<protein>
    <submittedName>
        <fullName evidence="13">Protein brittle-1, chloroplast, putative</fullName>
    </submittedName>
</protein>
<evidence type="ECO:0000256" key="8">
    <source>
        <dbReference type="ARBA" id="ARBA00023128"/>
    </source>
</evidence>
<keyword evidence="9 11" id="KW-0472">Membrane</keyword>
<feature type="repeat" description="Solcar" evidence="11">
    <location>
        <begin position="144"/>
        <end position="227"/>
    </location>
</feature>
<comment type="subcellular location">
    <subcellularLocation>
        <location evidence="1">Mitochondrion inner membrane</location>
        <topology evidence="1">Multi-pass membrane protein</topology>
    </subcellularLocation>
</comment>
<name>B9RJJ9_RICCO</name>
<dbReference type="InterPro" id="IPR018108">
    <property type="entry name" value="MCP_transmembrane"/>
</dbReference>
<evidence type="ECO:0000256" key="2">
    <source>
        <dbReference type="ARBA" id="ARBA00006375"/>
    </source>
</evidence>
<gene>
    <name evidence="13" type="ORF">RCOM_1035190</name>
</gene>
<keyword evidence="3 12" id="KW-0813">Transport</keyword>
<dbReference type="Proteomes" id="UP000008311">
    <property type="component" value="Unassembled WGS sequence"/>
</dbReference>
<dbReference type="PRINTS" id="PR00926">
    <property type="entry name" value="MITOCARRIER"/>
</dbReference>
<evidence type="ECO:0000256" key="4">
    <source>
        <dbReference type="ARBA" id="ARBA00022692"/>
    </source>
</evidence>
<evidence type="ECO:0000256" key="10">
    <source>
        <dbReference type="ARBA" id="ARBA00054707"/>
    </source>
</evidence>
<sequence length="440" mass="48276">MSGFELWLKKSLSKDQFQTPFTIDSIPNSTAFTYGGIFLDPTISSSFVNLISSTTSSIKTTSLVSTTKHAIFTGFRREKNNNINNKAAITGLFLSVSLSNDGPELVQETKECLVQNKDAKSENDAALKGRRKRKVLVRGRRAAMNTTKHLWAGAIAAMVSRTFVAPLERLKLEYMVRGEQKHILELIKTIAATQGLKGFWKGNLVNILRTAPFKAVNFCAYDTYRKQLLRFSGNEETTNFERFIAGAAAGITATILCLPLDTIRTKIVAPGGEALGGVIGAFRYMIRTEGFFSLYKGLVPSIISMAPSGAVFYGVYDILKSAYLHSPEGRKRIENLSQHGQELNALDLLELGPIRTLLYGAISGACAEAATYPFEVVRRQLQLQVRSSKMSALATCAKIVERGGIPALYAGLIPSLLQVLPSAAISYFVYECMKIVLKVE</sequence>
<evidence type="ECO:0000256" key="9">
    <source>
        <dbReference type="ARBA" id="ARBA00023136"/>
    </source>
</evidence>
<evidence type="ECO:0000313" key="13">
    <source>
        <dbReference type="EMBL" id="EEF48501.1"/>
    </source>
</evidence>
<dbReference type="Gene3D" id="1.50.40.10">
    <property type="entry name" value="Mitochondrial carrier domain"/>
    <property type="match status" value="1"/>
</dbReference>
<keyword evidence="8" id="KW-0496">Mitochondrion</keyword>
<dbReference type="GO" id="GO:0055085">
    <property type="term" value="P:transmembrane transport"/>
    <property type="evidence" value="ECO:0007669"/>
    <property type="project" value="InterPro"/>
</dbReference>
<proteinExistence type="inferred from homology"/>
<keyword evidence="14" id="KW-1185">Reference proteome</keyword>
<comment type="similarity">
    <text evidence="2 12">Belongs to the mitochondrial carrier (TC 2.A.29) family.</text>
</comment>
<dbReference type="STRING" id="3988.B9RJJ9"/>
<feature type="repeat" description="Solcar" evidence="11">
    <location>
        <begin position="351"/>
        <end position="436"/>
    </location>
</feature>
<dbReference type="eggNOG" id="KOG0752">
    <property type="taxonomic scope" value="Eukaryota"/>
</dbReference>
<dbReference type="InterPro" id="IPR002067">
    <property type="entry name" value="MCP"/>
</dbReference>
<keyword evidence="7" id="KW-1133">Transmembrane helix</keyword>
<dbReference type="InterPro" id="IPR023395">
    <property type="entry name" value="MCP_dom_sf"/>
</dbReference>
<evidence type="ECO:0000256" key="6">
    <source>
        <dbReference type="ARBA" id="ARBA00022792"/>
    </source>
</evidence>
<evidence type="ECO:0000256" key="12">
    <source>
        <dbReference type="RuleBase" id="RU000488"/>
    </source>
</evidence>
<comment type="function">
    <text evidence="10">Probable mitochondrial adenylate carrier that catalyzes the transport of ATP, ADP and AMP.</text>
</comment>
<dbReference type="AlphaFoldDB" id="B9RJJ9"/>
<dbReference type="GO" id="GO:0005743">
    <property type="term" value="C:mitochondrial inner membrane"/>
    <property type="evidence" value="ECO:0007669"/>
    <property type="project" value="UniProtKB-SubCell"/>
</dbReference>
<organism evidence="13 14">
    <name type="scientific">Ricinus communis</name>
    <name type="common">Castor bean</name>
    <dbReference type="NCBI Taxonomy" id="3988"/>
    <lineage>
        <taxon>Eukaryota</taxon>
        <taxon>Viridiplantae</taxon>
        <taxon>Streptophyta</taxon>
        <taxon>Embryophyta</taxon>
        <taxon>Tracheophyta</taxon>
        <taxon>Spermatophyta</taxon>
        <taxon>Magnoliopsida</taxon>
        <taxon>eudicotyledons</taxon>
        <taxon>Gunneridae</taxon>
        <taxon>Pentapetalae</taxon>
        <taxon>rosids</taxon>
        <taxon>fabids</taxon>
        <taxon>Malpighiales</taxon>
        <taxon>Euphorbiaceae</taxon>
        <taxon>Acalyphoideae</taxon>
        <taxon>Acalypheae</taxon>
        <taxon>Ricinus</taxon>
    </lineage>
</organism>
<dbReference type="OrthoDB" id="270584at2759"/>
<evidence type="ECO:0000313" key="14">
    <source>
        <dbReference type="Proteomes" id="UP000008311"/>
    </source>
</evidence>
<dbReference type="FunCoup" id="B9RJJ9">
    <property type="interactions" value="293"/>
</dbReference>
<evidence type="ECO:0000256" key="11">
    <source>
        <dbReference type="PROSITE-ProRule" id="PRU00282"/>
    </source>
</evidence>
<evidence type="ECO:0000256" key="1">
    <source>
        <dbReference type="ARBA" id="ARBA00004448"/>
    </source>
</evidence>
<keyword evidence="6" id="KW-0999">Mitochondrion inner membrane</keyword>